<evidence type="ECO:0000256" key="1">
    <source>
        <dbReference type="SAM" id="MobiDB-lite"/>
    </source>
</evidence>
<dbReference type="AlphaFoldDB" id="A0A8H6S4I1"/>
<dbReference type="InterPro" id="IPR008928">
    <property type="entry name" value="6-hairpin_glycosidase_sf"/>
</dbReference>
<sequence>MLPFVFVALSMVVVPVVRAGIAASSWREPSFIYANTPRTHQAFAALIQAMSVLHTPNLKYDGQNYEWFAHVMGQMAESDFIGNGTAPSTSYEAALADYFRLTVKDRPSFQDQNVDYALAWGYAAARAYFTLNNATFLSYAVQSWEWANTLTIPAATTKLGSKAPVMAATCSNVSMAGGTFASSAASSALVSARSTAYFSLLSAMLAQATSNATYLTAAVSSATFIYTQLWDTQNSVPFTSLAADSCAVVDASLNSYNAGLLIEALSVMSAITGKDERVGKLVDALIISVLGYGGWQTGQGILANGADKLGDGLLARALAWAYVYDAPTAGTKGYAHDYLAVQYNALLELATSNTTTPAAGATSNATNIYAGQWTGPPPAPQAAVSFANQTNAVNLLYAASWIDFPRSPAPPTVTLALDNGAFIFPTQSQGPGGSPSPPAIKSPKPTSHIGVIVGVIIGALVGLAAITGVLYNCLRRRARRNTGRRSEDPQSPSYIRPFTDRRWYSDEHDPDTTSLMGPGVVPPTPCPIHDLYASGDRLSASHGRTHSHGTSDVPDSRSSSTLSASCPHCVYQQQHAARPASGWLRKSAAAPVLAPVRRQSSAQTHEVQRRGVSFADGMDVEEPPPQYA</sequence>
<dbReference type="Pfam" id="PF03663">
    <property type="entry name" value="Glyco_hydro_76"/>
    <property type="match status" value="1"/>
</dbReference>
<feature type="region of interest" description="Disordered" evidence="1">
    <location>
        <begin position="594"/>
        <end position="628"/>
    </location>
</feature>
<comment type="caution">
    <text evidence="4">The sequence shown here is derived from an EMBL/GenBank/DDBJ whole genome shotgun (WGS) entry which is preliminary data.</text>
</comment>
<dbReference type="Proteomes" id="UP000636479">
    <property type="component" value="Unassembled WGS sequence"/>
</dbReference>
<organism evidence="4 5">
    <name type="scientific">Mycena indigotica</name>
    <dbReference type="NCBI Taxonomy" id="2126181"/>
    <lineage>
        <taxon>Eukaryota</taxon>
        <taxon>Fungi</taxon>
        <taxon>Dikarya</taxon>
        <taxon>Basidiomycota</taxon>
        <taxon>Agaricomycotina</taxon>
        <taxon>Agaricomycetes</taxon>
        <taxon>Agaricomycetidae</taxon>
        <taxon>Agaricales</taxon>
        <taxon>Marasmiineae</taxon>
        <taxon>Mycenaceae</taxon>
        <taxon>Mycena</taxon>
    </lineage>
</organism>
<keyword evidence="5" id="KW-1185">Reference proteome</keyword>
<proteinExistence type="predicted"/>
<evidence type="ECO:0000256" key="3">
    <source>
        <dbReference type="SAM" id="SignalP"/>
    </source>
</evidence>
<dbReference type="RefSeq" id="XP_037214920.1">
    <property type="nucleotide sequence ID" value="XM_037368952.1"/>
</dbReference>
<dbReference type="Gene3D" id="1.50.10.20">
    <property type="match status" value="1"/>
</dbReference>
<keyword evidence="2" id="KW-0472">Membrane</keyword>
<name>A0A8H6S4I1_9AGAR</name>
<gene>
    <name evidence="4" type="ORF">MIND_01246600</name>
</gene>
<keyword evidence="3" id="KW-0732">Signal</keyword>
<feature type="signal peptide" evidence="3">
    <location>
        <begin position="1"/>
        <end position="19"/>
    </location>
</feature>
<keyword evidence="2" id="KW-1133">Transmembrane helix</keyword>
<dbReference type="InterPro" id="IPR005198">
    <property type="entry name" value="Glyco_hydro_76"/>
</dbReference>
<dbReference type="SUPFAM" id="SSF48208">
    <property type="entry name" value="Six-hairpin glycosidases"/>
    <property type="match status" value="1"/>
</dbReference>
<protein>
    <submittedName>
        <fullName evidence="4">Glycoside hydrolase family 76 protein</fullName>
    </submittedName>
</protein>
<accession>A0A8H6S4I1</accession>
<feature type="region of interest" description="Disordered" evidence="1">
    <location>
        <begin position="479"/>
        <end position="563"/>
    </location>
</feature>
<dbReference type="GO" id="GO:0016787">
    <property type="term" value="F:hydrolase activity"/>
    <property type="evidence" value="ECO:0007669"/>
    <property type="project" value="UniProtKB-KW"/>
</dbReference>
<dbReference type="GeneID" id="59351468"/>
<evidence type="ECO:0000313" key="4">
    <source>
        <dbReference type="EMBL" id="KAF7292193.1"/>
    </source>
</evidence>
<feature type="chain" id="PRO_5034260744" evidence="3">
    <location>
        <begin position="20"/>
        <end position="628"/>
    </location>
</feature>
<evidence type="ECO:0000256" key="2">
    <source>
        <dbReference type="SAM" id="Phobius"/>
    </source>
</evidence>
<feature type="compositionally biased region" description="Basic and acidic residues" evidence="1">
    <location>
        <begin position="498"/>
        <end position="511"/>
    </location>
</feature>
<keyword evidence="2" id="KW-0812">Transmembrane</keyword>
<feature type="transmembrane region" description="Helical" evidence="2">
    <location>
        <begin position="449"/>
        <end position="474"/>
    </location>
</feature>
<keyword evidence="4" id="KW-0378">Hydrolase</keyword>
<dbReference type="GO" id="GO:0005975">
    <property type="term" value="P:carbohydrate metabolic process"/>
    <property type="evidence" value="ECO:0007669"/>
    <property type="project" value="InterPro"/>
</dbReference>
<reference evidence="4" key="1">
    <citation type="submission" date="2020-05" db="EMBL/GenBank/DDBJ databases">
        <title>Mycena genomes resolve the evolution of fungal bioluminescence.</title>
        <authorList>
            <person name="Tsai I.J."/>
        </authorList>
    </citation>
    <scope>NUCLEOTIDE SEQUENCE</scope>
    <source>
        <strain evidence="4">171206Taipei</strain>
    </source>
</reference>
<dbReference type="OrthoDB" id="2997393at2759"/>
<dbReference type="EMBL" id="JACAZF010000012">
    <property type="protein sequence ID" value="KAF7292193.1"/>
    <property type="molecule type" value="Genomic_DNA"/>
</dbReference>
<evidence type="ECO:0000313" key="5">
    <source>
        <dbReference type="Proteomes" id="UP000636479"/>
    </source>
</evidence>